<name>A0A5E4N7C5_9HEMI</name>
<organism evidence="6 7">
    <name type="scientific">Cinara cedri</name>
    <dbReference type="NCBI Taxonomy" id="506608"/>
    <lineage>
        <taxon>Eukaryota</taxon>
        <taxon>Metazoa</taxon>
        <taxon>Ecdysozoa</taxon>
        <taxon>Arthropoda</taxon>
        <taxon>Hexapoda</taxon>
        <taxon>Insecta</taxon>
        <taxon>Pterygota</taxon>
        <taxon>Neoptera</taxon>
        <taxon>Paraneoptera</taxon>
        <taxon>Hemiptera</taxon>
        <taxon>Sternorrhyncha</taxon>
        <taxon>Aphidomorpha</taxon>
        <taxon>Aphidoidea</taxon>
        <taxon>Aphididae</taxon>
        <taxon>Lachninae</taxon>
        <taxon>Cinara</taxon>
    </lineage>
</organism>
<dbReference type="EMBL" id="CABPRJ010001896">
    <property type="protein sequence ID" value="VVC39655.1"/>
    <property type="molecule type" value="Genomic_DNA"/>
</dbReference>
<evidence type="ECO:0000256" key="4">
    <source>
        <dbReference type="SAM" id="SignalP"/>
    </source>
</evidence>
<feature type="domain" description="SMP-30/Gluconolactonase/LRE-like region" evidence="5">
    <location>
        <begin position="43"/>
        <end position="298"/>
    </location>
</feature>
<dbReference type="GO" id="GO:0005509">
    <property type="term" value="F:calcium ion binding"/>
    <property type="evidence" value="ECO:0007669"/>
    <property type="project" value="TreeGrafter"/>
</dbReference>
<evidence type="ECO:0000313" key="6">
    <source>
        <dbReference type="EMBL" id="VVC39655.1"/>
    </source>
</evidence>
<feature type="signal peptide" evidence="4">
    <location>
        <begin position="1"/>
        <end position="23"/>
    </location>
</feature>
<feature type="binding site" evidence="3">
    <location>
        <position position="187"/>
    </location>
    <ligand>
        <name>a divalent metal cation</name>
        <dbReference type="ChEBI" id="CHEBI:60240"/>
    </ligand>
</feature>
<dbReference type="SUPFAM" id="SSF63829">
    <property type="entry name" value="Calcium-dependent phosphotriesterase"/>
    <property type="match status" value="1"/>
</dbReference>
<feature type="binding site" evidence="3">
    <location>
        <position position="131"/>
    </location>
    <ligand>
        <name>substrate</name>
    </ligand>
</feature>
<evidence type="ECO:0000256" key="1">
    <source>
        <dbReference type="ARBA" id="ARBA00008853"/>
    </source>
</evidence>
<keyword evidence="4" id="KW-0732">Signal</keyword>
<comment type="cofactor">
    <cofactor evidence="3">
        <name>Zn(2+)</name>
        <dbReference type="ChEBI" id="CHEBI:29105"/>
    </cofactor>
    <text evidence="3">Binds 1 divalent metal cation per subunit.</text>
</comment>
<evidence type="ECO:0000256" key="2">
    <source>
        <dbReference type="PIRSR" id="PIRSR605511-1"/>
    </source>
</evidence>
<feature type="active site" description="Proton donor/acceptor" evidence="2">
    <location>
        <position position="239"/>
    </location>
</feature>
<dbReference type="InterPro" id="IPR011042">
    <property type="entry name" value="6-blade_b-propeller_TolB-like"/>
</dbReference>
<gene>
    <name evidence="6" type="ORF">CINCED_3A007300</name>
</gene>
<keyword evidence="3" id="KW-0862">Zinc</keyword>
<feature type="binding site" evidence="3">
    <location>
        <position position="151"/>
    </location>
    <ligand>
        <name>substrate</name>
    </ligand>
</feature>
<dbReference type="Proteomes" id="UP000325440">
    <property type="component" value="Unassembled WGS sequence"/>
</dbReference>
<feature type="binding site" evidence="3">
    <location>
        <position position="133"/>
    </location>
    <ligand>
        <name>substrate</name>
    </ligand>
</feature>
<dbReference type="Gene3D" id="2.120.10.30">
    <property type="entry name" value="TolB, C-terminal domain"/>
    <property type="match status" value="1"/>
</dbReference>
<evidence type="ECO:0000256" key="3">
    <source>
        <dbReference type="PIRSR" id="PIRSR605511-2"/>
    </source>
</evidence>
<protein>
    <submittedName>
        <fullName evidence="6">Six-bladed beta-propeller, TolB-like,SMP-30/Gluconolactonase/LRE-like region,Senescence marker</fullName>
    </submittedName>
</protein>
<dbReference type="GO" id="GO:0004341">
    <property type="term" value="F:gluconolactonase activity"/>
    <property type="evidence" value="ECO:0007669"/>
    <property type="project" value="TreeGrafter"/>
</dbReference>
<dbReference type="InterPro" id="IPR005511">
    <property type="entry name" value="SMP-30"/>
</dbReference>
<dbReference type="OrthoDB" id="423498at2759"/>
<feature type="binding site" evidence="3">
    <location>
        <position position="44"/>
    </location>
    <ligand>
        <name>a divalent metal cation</name>
        <dbReference type="ChEBI" id="CHEBI:60240"/>
    </ligand>
</feature>
<proteinExistence type="inferred from homology"/>
<keyword evidence="3" id="KW-0479">Metal-binding</keyword>
<dbReference type="Pfam" id="PF08450">
    <property type="entry name" value="SGL"/>
    <property type="match status" value="1"/>
</dbReference>
<feature type="chain" id="PRO_5022920885" evidence="4">
    <location>
        <begin position="24"/>
        <end position="340"/>
    </location>
</feature>
<keyword evidence="7" id="KW-1185">Reference proteome</keyword>
<dbReference type="GO" id="GO:0019853">
    <property type="term" value="P:L-ascorbic acid biosynthetic process"/>
    <property type="evidence" value="ECO:0007669"/>
    <property type="project" value="TreeGrafter"/>
</dbReference>
<reference evidence="6 7" key="1">
    <citation type="submission" date="2019-08" db="EMBL/GenBank/DDBJ databases">
        <authorList>
            <person name="Alioto T."/>
            <person name="Alioto T."/>
            <person name="Gomez Garrido J."/>
        </authorList>
    </citation>
    <scope>NUCLEOTIDE SEQUENCE [LARGE SCALE GENOMIC DNA]</scope>
</reference>
<evidence type="ECO:0000259" key="5">
    <source>
        <dbReference type="Pfam" id="PF08450"/>
    </source>
</evidence>
<dbReference type="AlphaFoldDB" id="A0A5E4N7C5"/>
<feature type="binding site" evidence="3">
    <location>
        <position position="239"/>
    </location>
    <ligand>
        <name>a divalent metal cation</name>
        <dbReference type="ChEBI" id="CHEBI:60240"/>
    </ligand>
</feature>
<dbReference type="InterPro" id="IPR013658">
    <property type="entry name" value="SGL"/>
</dbReference>
<dbReference type="PANTHER" id="PTHR10907:SF47">
    <property type="entry name" value="REGUCALCIN"/>
    <property type="match status" value="1"/>
</dbReference>
<dbReference type="PRINTS" id="PR01790">
    <property type="entry name" value="SMP30FAMILY"/>
</dbReference>
<accession>A0A5E4N7C5</accession>
<comment type="similarity">
    <text evidence="1">Belongs to the SMP-30/CGR1 family.</text>
</comment>
<dbReference type="PANTHER" id="PTHR10907">
    <property type="entry name" value="REGUCALCIN"/>
    <property type="match status" value="1"/>
</dbReference>
<sequence>MSSVTMSAFTCNVLLSLVAATFAYVNYNGISIRQVADDVMVHGEGPFWDSENNVLYFVDIAQRRVYRLVQKSLEYVQLNGEVGFVIPVAGRQGLFVVGIGTELSGLRWNLNETTCNVIGLATVDAEKTGNRWNDAKADNDGHLWAGTMGFEDASGYIPLGSGTLYKLNDTTCFQNLEPALPNVTVSNGMAWNNDSTRMYYTDSPTRQISVFDYNSTVASISNRRVFYDFKTDNIPGVPDGMTIDTDGNLWIANYNGGQVLHVSGTTGKLLGKLKIAAKKVSSVTFGGPKLNKLYVTTISRGVTAEKFKKYPMTGKVLEVSGLGVRGMPNRRVRNKCFLTI</sequence>
<evidence type="ECO:0000313" key="7">
    <source>
        <dbReference type="Proteomes" id="UP000325440"/>
    </source>
</evidence>